<gene>
    <name evidence="2" type="ordered locus">BMA0238</name>
</gene>
<proteinExistence type="predicted"/>
<sequence length="163" mass="18019">MRPRRPRGSGSARRDAACRSRLRERRGEAGRNGRNQDGGRPVRREAARVRATCGAPARGGSHGEPMAEQITFDATGLAIMAILRIGVTGSSRHWNRCDTDFVWADSHRPAQVDRLVRAGNIGIDWFADYFDVEGSVQLGKLTTDKNIIIIFNSDGFCVFYLAT</sequence>
<protein>
    <submittedName>
        <fullName evidence="2">Uncharacterized protein</fullName>
    </submittedName>
</protein>
<name>A0A0H2WIL3_BURMA</name>
<organism evidence="2 3">
    <name type="scientific">Burkholderia mallei (strain ATCC 23344)</name>
    <dbReference type="NCBI Taxonomy" id="243160"/>
    <lineage>
        <taxon>Bacteria</taxon>
        <taxon>Pseudomonadati</taxon>
        <taxon>Pseudomonadota</taxon>
        <taxon>Betaproteobacteria</taxon>
        <taxon>Burkholderiales</taxon>
        <taxon>Burkholderiaceae</taxon>
        <taxon>Burkholderia</taxon>
        <taxon>pseudomallei group</taxon>
    </lineage>
</organism>
<evidence type="ECO:0000313" key="2">
    <source>
        <dbReference type="EMBL" id="AAU48707.1"/>
    </source>
</evidence>
<dbReference type="KEGG" id="bma:BMA0238"/>
<dbReference type="AlphaFoldDB" id="A0A0H2WIL3"/>
<evidence type="ECO:0000256" key="1">
    <source>
        <dbReference type="SAM" id="MobiDB-lite"/>
    </source>
</evidence>
<keyword evidence="3" id="KW-1185">Reference proteome</keyword>
<evidence type="ECO:0000313" key="3">
    <source>
        <dbReference type="Proteomes" id="UP000006693"/>
    </source>
</evidence>
<reference evidence="2 3" key="1">
    <citation type="journal article" date="2004" name="Proc. Natl. Acad. Sci. U.S.A.">
        <title>Structural flexibility in the Burkholderia mallei genome.</title>
        <authorList>
            <person name="Nierman W.C."/>
            <person name="DeShazer D."/>
            <person name="Kim H.S."/>
            <person name="Tettelin H."/>
            <person name="Nelson K.E."/>
            <person name="Feldblyum T."/>
            <person name="Ulrich R.L."/>
            <person name="Ronning C.M."/>
            <person name="Brinkac L.M."/>
            <person name="Daugherty S.C."/>
            <person name="Davidsen T.D."/>
            <person name="Deboy R.T."/>
            <person name="Dimitrov G."/>
            <person name="Dodson R.J."/>
            <person name="Durkin A.S."/>
            <person name="Gwinn M.L."/>
            <person name="Haft D.H."/>
            <person name="Khouri H."/>
            <person name="Kolonay J.F."/>
            <person name="Madupu R."/>
            <person name="Mohammoud Y."/>
            <person name="Nelson W.C."/>
            <person name="Radune D."/>
            <person name="Romero C.M."/>
            <person name="Sarria S."/>
            <person name="Selengut J."/>
            <person name="Shamblin C."/>
            <person name="Sullivan S.A."/>
            <person name="White O."/>
            <person name="Yu Y."/>
            <person name="Zafar N."/>
            <person name="Zhou L."/>
            <person name="Fraser C.M."/>
        </authorList>
    </citation>
    <scope>NUCLEOTIDE SEQUENCE [LARGE SCALE GENOMIC DNA]</scope>
    <source>
        <strain evidence="2 3">ATCC 23344</strain>
    </source>
</reference>
<dbReference type="Proteomes" id="UP000006693">
    <property type="component" value="Chromosome 1"/>
</dbReference>
<dbReference type="HOGENOM" id="CLU_1624049_0_0_4"/>
<feature type="region of interest" description="Disordered" evidence="1">
    <location>
        <begin position="1"/>
        <end position="65"/>
    </location>
</feature>
<accession>A0A0H2WIL3</accession>
<dbReference type="EMBL" id="CP000010">
    <property type="protein sequence ID" value="AAU48707.1"/>
    <property type="molecule type" value="Genomic_DNA"/>
</dbReference>